<dbReference type="AlphaFoldDB" id="A0AAU7QAC9"/>
<organism evidence="1">
    <name type="scientific">Acerihabitans sp. KWT182</name>
    <dbReference type="NCBI Taxonomy" id="3157919"/>
    <lineage>
        <taxon>Bacteria</taxon>
        <taxon>Pseudomonadati</taxon>
        <taxon>Pseudomonadota</taxon>
        <taxon>Gammaproteobacteria</taxon>
        <taxon>Enterobacterales</taxon>
        <taxon>Pectobacteriaceae</taxon>
        <taxon>Acerihabitans</taxon>
    </lineage>
</organism>
<sequence>MAAHFTTSDAESLLKAFDARISQTEAKGKITTWEKSDDGKYYTHKAADWSKKAWFRPKIEAAQLTFNIIKPKNKNVGVLAYAYYHGHLIETFLTHFDTSFDSGTASAMPEADDNVGS</sequence>
<protein>
    <submittedName>
        <fullName evidence="1">Uncharacterized protein</fullName>
    </submittedName>
</protein>
<dbReference type="EMBL" id="CP157947">
    <property type="protein sequence ID" value="XBS69181.1"/>
    <property type="molecule type" value="Genomic_DNA"/>
</dbReference>
<accession>A0AAU7QAC9</accession>
<evidence type="ECO:0000313" key="1">
    <source>
        <dbReference type="EMBL" id="XBS69181.1"/>
    </source>
</evidence>
<gene>
    <name evidence="1" type="ORF">ABK905_22375</name>
</gene>
<reference evidence="1" key="1">
    <citation type="submission" date="2024-06" db="EMBL/GenBank/DDBJ databases">
        <authorList>
            <person name="Coelho C."/>
            <person name="Bento M."/>
            <person name="Garcia E."/>
            <person name="Camelo A."/>
            <person name="Brandao I."/>
            <person name="Espirito Santo C."/>
            <person name="Trovao J."/>
            <person name="Verissimo A."/>
            <person name="Costa J."/>
            <person name="Tiago I."/>
        </authorList>
    </citation>
    <scope>NUCLEOTIDE SEQUENCE</scope>
    <source>
        <strain evidence="1">KWT182</strain>
    </source>
</reference>
<name>A0AAU7QAC9_9GAMM</name>
<proteinExistence type="predicted"/>